<comment type="caution">
    <text evidence="2">The sequence shown here is derived from an EMBL/GenBank/DDBJ whole genome shotgun (WGS) entry which is preliminary data.</text>
</comment>
<organism evidence="2 3">
    <name type="scientific">Brachionus plicatilis</name>
    <name type="common">Marine rotifer</name>
    <name type="synonym">Brachionus muelleri</name>
    <dbReference type="NCBI Taxonomy" id="10195"/>
    <lineage>
        <taxon>Eukaryota</taxon>
        <taxon>Metazoa</taxon>
        <taxon>Spiralia</taxon>
        <taxon>Gnathifera</taxon>
        <taxon>Rotifera</taxon>
        <taxon>Eurotatoria</taxon>
        <taxon>Monogononta</taxon>
        <taxon>Pseudotrocha</taxon>
        <taxon>Ploima</taxon>
        <taxon>Brachionidae</taxon>
        <taxon>Brachionus</taxon>
    </lineage>
</organism>
<protein>
    <submittedName>
        <fullName evidence="2">Uncharacterized protein</fullName>
    </submittedName>
</protein>
<keyword evidence="3" id="KW-1185">Reference proteome</keyword>
<keyword evidence="1" id="KW-0812">Transmembrane</keyword>
<gene>
    <name evidence="2" type="ORF">BpHYR1_029485</name>
</gene>
<evidence type="ECO:0000313" key="2">
    <source>
        <dbReference type="EMBL" id="RNA29888.1"/>
    </source>
</evidence>
<dbReference type="EMBL" id="REGN01002157">
    <property type="protein sequence ID" value="RNA29888.1"/>
    <property type="molecule type" value="Genomic_DNA"/>
</dbReference>
<evidence type="ECO:0000256" key="1">
    <source>
        <dbReference type="SAM" id="Phobius"/>
    </source>
</evidence>
<keyword evidence="1" id="KW-1133">Transmembrane helix</keyword>
<name>A0A3M7S2N5_BRAPC</name>
<dbReference type="Proteomes" id="UP000276133">
    <property type="component" value="Unassembled WGS sequence"/>
</dbReference>
<dbReference type="AlphaFoldDB" id="A0A3M7S2N5"/>
<reference evidence="2 3" key="1">
    <citation type="journal article" date="2018" name="Sci. Rep.">
        <title>Genomic signatures of local adaptation to the degree of environmental predictability in rotifers.</title>
        <authorList>
            <person name="Franch-Gras L."/>
            <person name="Hahn C."/>
            <person name="Garcia-Roger E.M."/>
            <person name="Carmona M.J."/>
            <person name="Serra M."/>
            <person name="Gomez A."/>
        </authorList>
    </citation>
    <scope>NUCLEOTIDE SEQUENCE [LARGE SCALE GENOMIC DNA]</scope>
    <source>
        <strain evidence="2">HYR1</strain>
    </source>
</reference>
<keyword evidence="1" id="KW-0472">Membrane</keyword>
<accession>A0A3M7S2N5</accession>
<feature type="transmembrane region" description="Helical" evidence="1">
    <location>
        <begin position="35"/>
        <end position="59"/>
    </location>
</feature>
<proteinExistence type="predicted"/>
<sequence length="91" mass="10919">MIMQVQTLAIQSRFELFEADPSSLRALAESSESPLFRFFLSFNFTLIHFYHIFISYLSFTFQNNYKIFLESKSQFQAFSSFILYELFTFNF</sequence>
<evidence type="ECO:0000313" key="3">
    <source>
        <dbReference type="Proteomes" id="UP000276133"/>
    </source>
</evidence>